<keyword evidence="1" id="KW-1133">Transmembrane helix</keyword>
<evidence type="ECO:0000313" key="2">
    <source>
        <dbReference type="EMBL" id="MBO1861749.1"/>
    </source>
</evidence>
<dbReference type="EMBL" id="CP086136">
    <property type="protein sequence ID" value="UEM14626.1"/>
    <property type="molecule type" value="Genomic_DNA"/>
</dbReference>
<evidence type="ECO:0000313" key="4">
    <source>
        <dbReference type="Proteomes" id="UP000664702"/>
    </source>
</evidence>
<name>A0A939M2G7_9BRAD</name>
<dbReference type="Proteomes" id="UP000664702">
    <property type="component" value="Chromosome"/>
</dbReference>
<feature type="transmembrane region" description="Helical" evidence="1">
    <location>
        <begin position="287"/>
        <end position="307"/>
    </location>
</feature>
<dbReference type="AlphaFoldDB" id="A0A939M2G7"/>
<protein>
    <submittedName>
        <fullName evidence="2">Uncharacterized protein</fullName>
    </submittedName>
</protein>
<feature type="transmembrane region" description="Helical" evidence="1">
    <location>
        <begin position="616"/>
        <end position="632"/>
    </location>
</feature>
<accession>A0A939M2G7</accession>
<feature type="transmembrane region" description="Helical" evidence="1">
    <location>
        <begin position="379"/>
        <end position="401"/>
    </location>
</feature>
<dbReference type="EMBL" id="JAGEMI010000001">
    <property type="protein sequence ID" value="MBO1861749.1"/>
    <property type="molecule type" value="Genomic_DNA"/>
</dbReference>
<keyword evidence="1" id="KW-0472">Membrane</keyword>
<reference evidence="2" key="1">
    <citation type="submission" date="2021-03" db="EMBL/GenBank/DDBJ databases">
        <title>Whole Genome Sequence of Bradyrhizobium sp. Strain 144S4.</title>
        <authorList>
            <person name="Bromfield E.S.P."/>
            <person name="Cloutier S."/>
        </authorList>
    </citation>
    <scope>NUCLEOTIDE SEQUENCE [LARGE SCALE GENOMIC DNA]</scope>
    <source>
        <strain evidence="2">144S4</strain>
    </source>
</reference>
<feature type="transmembrane region" description="Helical" evidence="1">
    <location>
        <begin position="520"/>
        <end position="538"/>
    </location>
</feature>
<gene>
    <name evidence="3" type="ORF">J4G43_010470</name>
    <name evidence="2" type="ORF">J4G43_12630</name>
</gene>
<feature type="transmembrane region" description="Helical" evidence="1">
    <location>
        <begin position="644"/>
        <end position="661"/>
    </location>
</feature>
<feature type="transmembrane region" description="Helical" evidence="1">
    <location>
        <begin position="138"/>
        <end position="165"/>
    </location>
</feature>
<dbReference type="KEGG" id="bban:J4G43_010470"/>
<evidence type="ECO:0000256" key="1">
    <source>
        <dbReference type="SAM" id="Phobius"/>
    </source>
</evidence>
<organism evidence="2">
    <name type="scientific">Bradyrhizobium barranii subsp. barranii</name>
    <dbReference type="NCBI Taxonomy" id="2823807"/>
    <lineage>
        <taxon>Bacteria</taxon>
        <taxon>Pseudomonadati</taxon>
        <taxon>Pseudomonadota</taxon>
        <taxon>Alphaproteobacteria</taxon>
        <taxon>Hyphomicrobiales</taxon>
        <taxon>Nitrobacteraceae</taxon>
        <taxon>Bradyrhizobium</taxon>
        <taxon>Bradyrhizobium barranii</taxon>
    </lineage>
</organism>
<keyword evidence="1" id="KW-0812">Transmembrane</keyword>
<dbReference type="RefSeq" id="WP_208084726.1">
    <property type="nucleotide sequence ID" value="NZ_CP086136.1"/>
</dbReference>
<sequence>MKEFQLGILFVHGIGTQPARDTLVRWGDALLKVIRRATAEDPGRTTSFVTRADRGDRSGDKPAEAVVEFRCKDRVDGEKWLIAEGWWAESFPLPTYSELVSWSLRAVPWAIALHIAQRFWQCNPKASRIAFSLAFADAVLRLLIAMALMPILMVLPALTLILGLVPQLRSLMLSAQTLLLGTIGDSLAFVESPLRAALIRAPILDGLARLKDRCERTVIVAHSQGAAVTLDALGGIVDRDETAESMGPSKSSPLPDALVTFGSGVNQLVSLKVLAAGALEKDSGINAASVAAMTTLGVIALLVMLFAGSHSHAISIGQLVQASLVMAGAGVLGLALGYILRLLDGVRDGVKKTAKWTAMILVTVLLTFVSIYFRKAYQAVMNLPVAQVGLLGVLLASLVYAMRTILSPITQAAVTSPVRYPRGLSRWLDIYASKDPVPNGPTRIEKANANLTSVQVWNRGAALSDHTTYWENLDGFVLRVARVCAETAGSRWQDKLAPSTQETWRDQCAARRVRILRWTLRLNLVPWAVIFFVLWRRYGTRLPVPFSLPSWFWDWGSGVEQFITLAGSVVLGAWITAGLLRWRWSAWVHADQEAVLARKSAEDVGERADPFSGQMIILWLLGWLAVSLALGLEAEATSLLSDPGAWLLASGMLIPIWAFAAQTSSVVDWLLPVPKQPCSDDERAGPTATDGTASPA</sequence>
<reference evidence="3 4" key="2">
    <citation type="journal article" date="2022" name="Int. J. Syst. Evol. Microbiol.">
        <title>Strains of Bradyrhizobium barranii sp. nov. associated with legumes native to Canada are symbionts of soybeans and belong to different subspecies (subsp. barranii subsp. nov. and subsp. apii subsp. nov.) and symbiovars (sv. glycinearum and sv. septentrionale).</title>
        <authorList>
            <person name="Bromfield E.S.P."/>
            <person name="Cloutier S."/>
            <person name="Wasai-Hara S."/>
            <person name="Minamisawa K."/>
        </authorList>
    </citation>
    <scope>NUCLEOTIDE SEQUENCE [LARGE SCALE GENOMIC DNA]</scope>
    <source>
        <strain evidence="3 4">144S4</strain>
    </source>
</reference>
<feature type="transmembrane region" description="Helical" evidence="1">
    <location>
        <begin position="558"/>
        <end position="580"/>
    </location>
</feature>
<evidence type="ECO:0000313" key="3">
    <source>
        <dbReference type="EMBL" id="UEM14626.1"/>
    </source>
</evidence>
<feature type="transmembrane region" description="Helical" evidence="1">
    <location>
        <begin position="319"/>
        <end position="343"/>
    </location>
</feature>
<proteinExistence type="predicted"/>
<feature type="transmembrane region" description="Helical" evidence="1">
    <location>
        <begin position="355"/>
        <end position="373"/>
    </location>
</feature>